<proteinExistence type="evidence at protein level"/>
<sequence>ILDGSNSDIGANSYHMYK</sequence>
<organism>
    <name type="scientific">Zea mays</name>
    <name type="common">Maize</name>
    <dbReference type="NCBI Taxonomy" id="4577"/>
    <lineage>
        <taxon>Eukaryota</taxon>
        <taxon>Viridiplantae</taxon>
        <taxon>Streptophyta</taxon>
        <taxon>Embryophyta</taxon>
        <taxon>Tracheophyta</taxon>
        <taxon>Spermatophyta</taxon>
        <taxon>Magnoliopsida</taxon>
        <taxon>Liliopsida</taxon>
        <taxon>Poales</taxon>
        <taxon>Poaceae</taxon>
        <taxon>PACMAD clade</taxon>
        <taxon>Panicoideae</taxon>
        <taxon>Andropogonodae</taxon>
        <taxon>Andropogoneae</taxon>
        <taxon>Tripsacinae</taxon>
        <taxon>Zea</taxon>
    </lineage>
</organism>
<protein>
    <submittedName>
        <fullName>Beta-D-glucoside glucohydrolase</fullName>
        <ecNumber>3.2.1.21</ecNumber>
    </submittedName>
</protein>
<keyword id="KW-0903">Direct protein sequencing</keyword>
<accession>Q9S8L5</accession>
<dbReference type="AlphaFoldDB" id="Q9S8L5"/>
<reference key="1">
    <citation type="journal article" date="1994" name="Biochem. J.">
        <title>Characterization of two membrane-associated beta-glucosidases from maize (Zea mays L.) coleoptiles.</title>
        <authorList>
            <person name="Feldwisch J."/>
            <person name="Vente A."/>
            <person name="Zettl R."/>
            <person name="Bako L."/>
            <person name="Campos N."/>
            <person name="Palme K."/>
        </authorList>
    </citation>
    <scope>PROTEIN SEQUENCE</scope>
</reference>
<name>Q9S8L5_MAIZE</name>
<dbReference type="GO" id="GO:0008422">
    <property type="term" value="F:beta-glucosidase activity"/>
    <property type="evidence" value="ECO:0007669"/>
    <property type="project" value="UniProtKB-EC"/>
</dbReference>
<dbReference type="EC" id="3.2.1.21"/>